<proteinExistence type="predicted"/>
<accession>A0ABP0C1G0</accession>
<evidence type="ECO:0000313" key="2">
    <source>
        <dbReference type="EMBL" id="CAK7225020.1"/>
    </source>
</evidence>
<protein>
    <submittedName>
        <fullName evidence="2">Uncharacterized protein</fullName>
    </submittedName>
</protein>
<feature type="compositionally biased region" description="Polar residues" evidence="1">
    <location>
        <begin position="37"/>
        <end position="49"/>
    </location>
</feature>
<name>A0ABP0C1G0_9PEZI</name>
<feature type="region of interest" description="Disordered" evidence="1">
    <location>
        <begin position="1"/>
        <end position="98"/>
    </location>
</feature>
<feature type="compositionally biased region" description="Low complexity" evidence="1">
    <location>
        <begin position="11"/>
        <end position="21"/>
    </location>
</feature>
<comment type="caution">
    <text evidence="2">The sequence shown here is derived from an EMBL/GenBank/DDBJ whole genome shotgun (WGS) entry which is preliminary data.</text>
</comment>
<feature type="compositionally biased region" description="Basic and acidic residues" evidence="1">
    <location>
        <begin position="74"/>
        <end position="92"/>
    </location>
</feature>
<feature type="region of interest" description="Disordered" evidence="1">
    <location>
        <begin position="127"/>
        <end position="158"/>
    </location>
</feature>
<sequence>MPAIIRKYSSDESAGSSPSSSRESKGRHSSVIDAVAFSSQSTAPTSLSGSPRIPDSKTMPPTSAPTATPLHPPPYREKPRYEPYYEAPRGEDLSPSTLCYPRASVDTYISGADSEENLDQELPESALDLTDDDDDDNDSRHHHRLDNKSDDSIPPLPEYRHDIVDRTVCPSTPQEFAQLFPSLDRMSVRHDEFTTDGNMNLRVDVAVPVGKRRLLTSYQLFHLRMYDLTKREFSLRRYSRDSGREVCNSKLNFVDPSEKKHKVGRISRKSSEDSNLKHWGRSSATSSGSGSGSGSPAKVNAADFRPALQRSMTTALRSLSAMASKPAFRRSHTAGSSDRRPATSHSPYSSGHNDDHHHHHYTTSPFRPSLSSSTPSLFGREKARSAHFPPPPKPTNTIKLEFSNYARVDLERRGGHSTNGHDNKRYEYDWWGHKYTWKRSMEKHLNVVSYHLLRDDNGDQPIAHIVPEMRSPNQVDADEKAGGWIPPCHMWIADPSVLTAETDVADVIVSTGLIALADDCIRTRWQPKKTHHNLAMPLLSRTLDMDHAGPRALMQHVFHRRNSNSSGSNGSHTGPYTSSPLRHAERTY</sequence>
<organism evidence="2 3">
    <name type="scientific">Sporothrix curviconia</name>
    <dbReference type="NCBI Taxonomy" id="1260050"/>
    <lineage>
        <taxon>Eukaryota</taxon>
        <taxon>Fungi</taxon>
        <taxon>Dikarya</taxon>
        <taxon>Ascomycota</taxon>
        <taxon>Pezizomycotina</taxon>
        <taxon>Sordariomycetes</taxon>
        <taxon>Sordariomycetidae</taxon>
        <taxon>Ophiostomatales</taxon>
        <taxon>Ophiostomataceae</taxon>
        <taxon>Sporothrix</taxon>
    </lineage>
</organism>
<feature type="region of interest" description="Disordered" evidence="1">
    <location>
        <begin position="561"/>
        <end position="588"/>
    </location>
</feature>
<gene>
    <name evidence="2" type="ORF">SCUCBS95973_005719</name>
</gene>
<evidence type="ECO:0000256" key="1">
    <source>
        <dbReference type="SAM" id="MobiDB-lite"/>
    </source>
</evidence>
<feature type="compositionally biased region" description="Polar residues" evidence="1">
    <location>
        <begin position="362"/>
        <end position="376"/>
    </location>
</feature>
<feature type="region of interest" description="Disordered" evidence="1">
    <location>
        <begin position="257"/>
        <end position="299"/>
    </location>
</feature>
<feature type="compositionally biased region" description="Low complexity" evidence="1">
    <location>
        <begin position="58"/>
        <end position="69"/>
    </location>
</feature>
<keyword evidence="3" id="KW-1185">Reference proteome</keyword>
<dbReference type="Proteomes" id="UP001642405">
    <property type="component" value="Unassembled WGS sequence"/>
</dbReference>
<dbReference type="EMBL" id="CAWUHB010000032">
    <property type="protein sequence ID" value="CAK7225020.1"/>
    <property type="molecule type" value="Genomic_DNA"/>
</dbReference>
<evidence type="ECO:0000313" key="3">
    <source>
        <dbReference type="Proteomes" id="UP001642405"/>
    </source>
</evidence>
<feature type="region of interest" description="Disordered" evidence="1">
    <location>
        <begin position="317"/>
        <end position="399"/>
    </location>
</feature>
<feature type="compositionally biased region" description="Basic residues" evidence="1">
    <location>
        <begin position="259"/>
        <end position="268"/>
    </location>
</feature>
<reference evidence="2 3" key="1">
    <citation type="submission" date="2024-01" db="EMBL/GenBank/DDBJ databases">
        <authorList>
            <person name="Allen C."/>
            <person name="Tagirdzhanova G."/>
        </authorList>
    </citation>
    <scope>NUCLEOTIDE SEQUENCE [LARGE SCALE GENOMIC DNA]</scope>
</reference>